<evidence type="ECO:0000256" key="9">
    <source>
        <dbReference type="ARBA" id="ARBA00023136"/>
    </source>
</evidence>
<comment type="subunit">
    <text evidence="10">Component of the oligosaccharyltransferase (OST) complex.</text>
</comment>
<dbReference type="PANTHER" id="PTHR21049:SF0">
    <property type="entry name" value="DOLICHYL-DIPHOSPHOOLIGOSACCHARIDE--PROTEIN GLYCOSYLTRANSFERASE SUBUNIT 1"/>
    <property type="match status" value="1"/>
</dbReference>
<evidence type="ECO:0000256" key="4">
    <source>
        <dbReference type="ARBA" id="ARBA00008905"/>
    </source>
</evidence>
<name>A0A9P6U7Y2_9FUNG</name>
<keyword evidence="6 10" id="KW-0732">Signal</keyword>
<dbReference type="AlphaFoldDB" id="A0A9P6U7Y2"/>
<evidence type="ECO:0000256" key="1">
    <source>
        <dbReference type="ARBA" id="ARBA00002791"/>
    </source>
</evidence>
<organism evidence="11 12">
    <name type="scientific">Mortierella polycephala</name>
    <dbReference type="NCBI Taxonomy" id="41804"/>
    <lineage>
        <taxon>Eukaryota</taxon>
        <taxon>Fungi</taxon>
        <taxon>Fungi incertae sedis</taxon>
        <taxon>Mucoromycota</taxon>
        <taxon>Mortierellomycotina</taxon>
        <taxon>Mortierellomycetes</taxon>
        <taxon>Mortierellales</taxon>
        <taxon>Mortierellaceae</taxon>
        <taxon>Mortierella</taxon>
    </lineage>
</organism>
<gene>
    <name evidence="11" type="primary">OST1</name>
    <name evidence="11" type="ORF">BG011_006656</name>
</gene>
<evidence type="ECO:0000256" key="2">
    <source>
        <dbReference type="ARBA" id="ARBA00004115"/>
    </source>
</evidence>
<comment type="caution">
    <text evidence="11">The sequence shown here is derived from an EMBL/GenBank/DDBJ whole genome shotgun (WGS) entry which is preliminary data.</text>
</comment>
<comment type="function">
    <text evidence="1 10">Subunit of the oligosaccharyl transferase (OST) complex that catalyzes the initial transfer of a defined glycan (Glc(3)Man(9)GlcNAc(2) in eukaryotes) from the lipid carrier dolichol-pyrophosphate to an asparagine residue within an Asn-X-Ser/Thr consensus motif in nascent polypeptide chains, the first step in protein N-glycosylation. N-glycosylation occurs cotranslationally and the complex associates with the Sec61 complex at the channel-forming translocon complex that mediates protein translocation across the endoplasmic reticulum (ER). All subunits are required for a maximal enzyme activity.</text>
</comment>
<dbReference type="PANTHER" id="PTHR21049">
    <property type="entry name" value="RIBOPHORIN I"/>
    <property type="match status" value="1"/>
</dbReference>
<keyword evidence="8" id="KW-1133">Transmembrane helix</keyword>
<dbReference type="EMBL" id="JAAAJA010000049">
    <property type="protein sequence ID" value="KAG0264492.1"/>
    <property type="molecule type" value="Genomic_DNA"/>
</dbReference>
<evidence type="ECO:0000256" key="6">
    <source>
        <dbReference type="ARBA" id="ARBA00022729"/>
    </source>
</evidence>
<proteinExistence type="inferred from homology"/>
<dbReference type="OrthoDB" id="310030at2759"/>
<evidence type="ECO:0000256" key="8">
    <source>
        <dbReference type="ARBA" id="ARBA00022989"/>
    </source>
</evidence>
<comment type="subcellular location">
    <subcellularLocation>
        <location evidence="2 10">Endoplasmic reticulum membrane</location>
        <topology evidence="2 10">Single-pass type I membrane protein</topology>
    </subcellularLocation>
</comment>
<dbReference type="InterPro" id="IPR007676">
    <property type="entry name" value="Ribophorin_I"/>
</dbReference>
<accession>A0A9P6U7Y2</accession>
<evidence type="ECO:0000256" key="3">
    <source>
        <dbReference type="ARBA" id="ARBA00004922"/>
    </source>
</evidence>
<dbReference type="Proteomes" id="UP000726737">
    <property type="component" value="Unassembled WGS sequence"/>
</dbReference>
<dbReference type="Pfam" id="PF04597">
    <property type="entry name" value="Ribophorin_I"/>
    <property type="match status" value="1"/>
</dbReference>
<feature type="signal peptide" evidence="10">
    <location>
        <begin position="1"/>
        <end position="24"/>
    </location>
</feature>
<dbReference type="GO" id="GO:0008250">
    <property type="term" value="C:oligosaccharyltransferase complex"/>
    <property type="evidence" value="ECO:0007669"/>
    <property type="project" value="UniProtKB-UniRule"/>
</dbReference>
<reference evidence="11" key="1">
    <citation type="journal article" date="2020" name="Fungal Divers.">
        <title>Resolving the Mortierellaceae phylogeny through synthesis of multi-gene phylogenetics and phylogenomics.</title>
        <authorList>
            <person name="Vandepol N."/>
            <person name="Liber J."/>
            <person name="Desiro A."/>
            <person name="Na H."/>
            <person name="Kennedy M."/>
            <person name="Barry K."/>
            <person name="Grigoriev I.V."/>
            <person name="Miller A.N."/>
            <person name="O'Donnell K."/>
            <person name="Stajich J.E."/>
            <person name="Bonito G."/>
        </authorList>
    </citation>
    <scope>NUCLEOTIDE SEQUENCE</scope>
    <source>
        <strain evidence="11">KOD948</strain>
    </source>
</reference>
<protein>
    <recommendedName>
        <fullName evidence="10">Dolichyl-diphosphooligosaccharide--protein glycosyltransferase subunit 1</fullName>
    </recommendedName>
</protein>
<comment type="similarity">
    <text evidence="4 10">Belongs to the OST1 family.</text>
</comment>
<sequence length="483" mass="54533">MRIFSSQALVAIMASLLLTSVASAQEEGEFWSDEDVPIVPQNFKITNLLRTLDLSKPFVREITSAAVMNVAEEDVNEYFFPVDQAYESNLAYISAENRKTKEVLEVTKDPEFYDAQFQYYKVKLSTPLPPNEKVQITIKTTLTNMIRPFPTHVGQAERQQFVYFGNPYALTAYPANKQKTTVITPTSVLEVHEHPSEVDLVIKNNQAILGPYTDVKALEHGIFEIQYQLPGAVPHVRHLRRDIEVSQWGSNLAVEEHYDFVNMGAELKGHFSRVEYQRNPLVVREGNVILGLQAQLPKLAQDIYYRDEIGNISTSTVSHQPDNIVLTLKPRFPIFGGWTTTYYIGYNAPLNEFLRRVAGTDKYILKVPVVVPMKETSYDKVDINVVLPEGTTNVRVVMPFGVESIEHSTTKTYMDSAGRATVTIQALNVIEEHAQDMLIEYELSTSSYLIKPIAAATMLMILFTSSMVFSRLDFKIGGSTLKK</sequence>
<evidence type="ECO:0000313" key="11">
    <source>
        <dbReference type="EMBL" id="KAG0264492.1"/>
    </source>
</evidence>
<keyword evidence="12" id="KW-1185">Reference proteome</keyword>
<feature type="chain" id="PRO_5040544144" description="Dolichyl-diphosphooligosaccharide--protein glycosyltransferase subunit 1" evidence="10">
    <location>
        <begin position="25"/>
        <end position="483"/>
    </location>
</feature>
<comment type="pathway">
    <text evidence="3 10">Protein modification; protein glycosylation.</text>
</comment>
<keyword evidence="7 10" id="KW-0256">Endoplasmic reticulum</keyword>
<evidence type="ECO:0000256" key="7">
    <source>
        <dbReference type="ARBA" id="ARBA00022824"/>
    </source>
</evidence>
<evidence type="ECO:0000256" key="10">
    <source>
        <dbReference type="RuleBase" id="RU361143"/>
    </source>
</evidence>
<keyword evidence="5" id="KW-0812">Transmembrane</keyword>
<dbReference type="GO" id="GO:0018279">
    <property type="term" value="P:protein N-linked glycosylation via asparagine"/>
    <property type="evidence" value="ECO:0007669"/>
    <property type="project" value="TreeGrafter"/>
</dbReference>
<evidence type="ECO:0000256" key="5">
    <source>
        <dbReference type="ARBA" id="ARBA00022692"/>
    </source>
</evidence>
<keyword evidence="9" id="KW-0472">Membrane</keyword>
<evidence type="ECO:0000313" key="12">
    <source>
        <dbReference type="Proteomes" id="UP000726737"/>
    </source>
</evidence>